<proteinExistence type="predicted"/>
<dbReference type="EMBL" id="MT711976">
    <property type="protein sequence ID" value="QMP84295.1"/>
    <property type="molecule type" value="Genomic_DNA"/>
</dbReference>
<evidence type="ECO:0000313" key="2">
    <source>
        <dbReference type="Proteomes" id="UP000515922"/>
    </source>
</evidence>
<keyword evidence="2" id="KW-1185">Reference proteome</keyword>
<evidence type="ECO:0000313" key="1">
    <source>
        <dbReference type="EMBL" id="QMP84295.1"/>
    </source>
</evidence>
<accession>A0A7G4AWA5</accession>
<organism evidence="1 2">
    <name type="scientific">Streptomyces phage Coruscant</name>
    <dbReference type="NCBI Taxonomy" id="2739834"/>
    <lineage>
        <taxon>Viruses</taxon>
        <taxon>Duplodnaviria</taxon>
        <taxon>Heunggongvirae</taxon>
        <taxon>Uroviricota</taxon>
        <taxon>Caudoviricetes</taxon>
        <taxon>Stanwilliamsviridae</taxon>
        <taxon>Boydwoodruffvirinae</taxon>
        <taxon>Coruscantvirus</taxon>
        <taxon>Coruscantvirus coruscant</taxon>
    </lineage>
</organism>
<protein>
    <submittedName>
        <fullName evidence="1">XPG domain containing protein</fullName>
    </submittedName>
</protein>
<gene>
    <name evidence="1" type="ORF">HUN41_00202</name>
</gene>
<dbReference type="Proteomes" id="UP000515922">
    <property type="component" value="Segment"/>
</dbReference>
<sequence>MATGKERGYKDWKLSKAFKRSARNYTESDTITRAKRKNTRKYCKGVKGRKHTLELYNRYTWRHGYKCVKCNKEFWFPIVRGDFDFVEVKYGPLT</sequence>
<reference evidence="1 2" key="1">
    <citation type="submission" date="2020-07" db="EMBL/GenBank/DDBJ databases">
        <title>Streptomyces phage Genome sequencing and assembly.</title>
        <authorList>
            <person name="Sharma V."/>
            <person name="Hardy A."/>
            <person name="Frunzke J."/>
        </authorList>
    </citation>
    <scope>NUCLEOTIDE SEQUENCE [LARGE SCALE GENOMIC DNA]</scope>
</reference>
<name>A0A7G4AWA5_9CAUD</name>